<dbReference type="EMBL" id="CAJRST010037777">
    <property type="protein sequence ID" value="CAG6002073.1"/>
    <property type="molecule type" value="Genomic_DNA"/>
</dbReference>
<name>A0A8S4BJY5_9TELE</name>
<evidence type="ECO:0000313" key="4">
    <source>
        <dbReference type="Proteomes" id="UP000677803"/>
    </source>
</evidence>
<dbReference type="PANTHER" id="PTHR38505">
    <property type="entry name" value="HYPOTHETICAL PROTEIN LOC100362176"/>
    <property type="match status" value="1"/>
</dbReference>
<evidence type="ECO:0000256" key="1">
    <source>
        <dbReference type="SAM" id="MobiDB-lite"/>
    </source>
</evidence>
<accession>A0A8S4BJY5</accession>
<feature type="compositionally biased region" description="Basic and acidic residues" evidence="1">
    <location>
        <begin position="274"/>
        <end position="292"/>
    </location>
</feature>
<dbReference type="InterPro" id="IPR031696">
    <property type="entry name" value="DUF4719"/>
</dbReference>
<gene>
    <name evidence="3" type="ORF">MMEN_LOCUS18306</name>
</gene>
<dbReference type="OrthoDB" id="9837880at2759"/>
<evidence type="ECO:0000256" key="2">
    <source>
        <dbReference type="SAM" id="Phobius"/>
    </source>
</evidence>
<keyword evidence="2" id="KW-1133">Transmembrane helix</keyword>
<comment type="caution">
    <text evidence="3">The sequence shown here is derived from an EMBL/GenBank/DDBJ whole genome shotgun (WGS) entry which is preliminary data.</text>
</comment>
<feature type="transmembrane region" description="Helical" evidence="2">
    <location>
        <begin position="189"/>
        <end position="209"/>
    </location>
</feature>
<sequence length="326" mass="35225">MSLLRSFTQRCGSAELRSAVGATVGRVLGSAVGVWHRCGSTPIAHGPAGGFVLQRGSTCRPDPLRAALVTAHDQGTVGETGSASSHLGGRTPVRTARHTSTARIGLLRIRVEDMKPRLLGGGRTTGTFLSACLISACQALRSCGELQCVDGQQCCPPTLSSGNASSSVRCCKLPIHVFFDNVGWFTRKLSGILILLLLFAMGYFIQRIICPRPRRHNNRDQHGEEPSLFHGHASASQDSLLDRYPEYSLGGFASPNLPAYDEVKYLPTYEESMQEMHRDRSDDSLLETERGGAGRGGAGPRSGDHRRDLLEETAPQQSPRTSRNSV</sequence>
<evidence type="ECO:0000313" key="3">
    <source>
        <dbReference type="EMBL" id="CAG6002073.1"/>
    </source>
</evidence>
<keyword evidence="4" id="KW-1185">Reference proteome</keyword>
<dbReference type="Proteomes" id="UP000677803">
    <property type="component" value="Unassembled WGS sequence"/>
</dbReference>
<reference evidence="3" key="1">
    <citation type="submission" date="2021-05" db="EMBL/GenBank/DDBJ databases">
        <authorList>
            <person name="Tigano A."/>
        </authorList>
    </citation>
    <scope>NUCLEOTIDE SEQUENCE</scope>
</reference>
<feature type="region of interest" description="Disordered" evidence="1">
    <location>
        <begin position="272"/>
        <end position="326"/>
    </location>
</feature>
<feature type="compositionally biased region" description="Polar residues" evidence="1">
    <location>
        <begin position="314"/>
        <end position="326"/>
    </location>
</feature>
<organism evidence="3 4">
    <name type="scientific">Menidia menidia</name>
    <name type="common">Atlantic silverside</name>
    <dbReference type="NCBI Taxonomy" id="238744"/>
    <lineage>
        <taxon>Eukaryota</taxon>
        <taxon>Metazoa</taxon>
        <taxon>Chordata</taxon>
        <taxon>Craniata</taxon>
        <taxon>Vertebrata</taxon>
        <taxon>Euteleostomi</taxon>
        <taxon>Actinopterygii</taxon>
        <taxon>Neopterygii</taxon>
        <taxon>Teleostei</taxon>
        <taxon>Neoteleostei</taxon>
        <taxon>Acanthomorphata</taxon>
        <taxon>Ovalentaria</taxon>
        <taxon>Atherinomorphae</taxon>
        <taxon>Atheriniformes</taxon>
        <taxon>Atherinopsidae</taxon>
        <taxon>Menidiinae</taxon>
        <taxon>Menidia</taxon>
    </lineage>
</organism>
<dbReference type="PANTHER" id="PTHR38505:SF1">
    <property type="entry name" value="RIKEN CDNA 1110032F04 GENE"/>
    <property type="match status" value="1"/>
</dbReference>
<protein>
    <submittedName>
        <fullName evidence="3">(Atlantic silverside) hypothetical protein</fullName>
    </submittedName>
</protein>
<dbReference type="Pfam" id="PF15843">
    <property type="entry name" value="DUF4719"/>
    <property type="match status" value="1"/>
</dbReference>
<proteinExistence type="predicted"/>
<keyword evidence="2" id="KW-0812">Transmembrane</keyword>
<dbReference type="AlphaFoldDB" id="A0A8S4BJY5"/>
<keyword evidence="2" id="KW-0472">Membrane</keyword>